<dbReference type="eggNOG" id="ENOG502QREJ">
    <property type="taxonomic scope" value="Eukaryota"/>
</dbReference>
<dbReference type="Proteomes" id="UP000001542">
    <property type="component" value="Unassembled WGS sequence"/>
</dbReference>
<evidence type="ECO:0000256" key="8">
    <source>
        <dbReference type="PIRNR" id="PIRNR000853"/>
    </source>
</evidence>
<dbReference type="AlphaFoldDB" id="A2DI26"/>
<dbReference type="SMR" id="A2DI26"/>
<keyword evidence="13" id="KW-1185">Reference proteome</keyword>
<dbReference type="VEuPathDB" id="TrichDB:TVAGG3_0272410"/>
<dbReference type="Gene3D" id="3.50.30.10">
    <property type="entry name" value="Phosphohistidine domain"/>
    <property type="match status" value="1"/>
</dbReference>
<dbReference type="EC" id="2.7.9.1" evidence="3 8"/>
<dbReference type="Pfam" id="PF00391">
    <property type="entry name" value="PEP-utilizers"/>
    <property type="match status" value="1"/>
</dbReference>
<dbReference type="InterPro" id="IPR010121">
    <property type="entry name" value="Pyruvate_phosphate_dikinase"/>
</dbReference>
<protein>
    <recommendedName>
        <fullName evidence="3 8">Pyruvate, phosphate dikinase</fullName>
        <ecNumber evidence="3 8">2.7.9.1</ecNumber>
    </recommendedName>
</protein>
<evidence type="ECO:0000256" key="4">
    <source>
        <dbReference type="ARBA" id="ARBA00022679"/>
    </source>
</evidence>
<dbReference type="PANTHER" id="PTHR22931:SF9">
    <property type="entry name" value="PYRUVATE, PHOSPHATE DIKINASE 1, CHLOROPLASTIC"/>
    <property type="match status" value="1"/>
</dbReference>
<dbReference type="Gene3D" id="3.30.1490.20">
    <property type="entry name" value="ATP-grasp fold, A domain"/>
    <property type="match status" value="1"/>
</dbReference>
<dbReference type="GO" id="GO:0016301">
    <property type="term" value="F:kinase activity"/>
    <property type="evidence" value="ECO:0007669"/>
    <property type="project" value="UniProtKB-UniRule"/>
</dbReference>
<keyword evidence="7 9" id="KW-0460">Magnesium</keyword>
<dbReference type="PROSITE" id="PS50890">
    <property type="entry name" value="PUA"/>
    <property type="match status" value="1"/>
</dbReference>
<dbReference type="Gene3D" id="1.10.189.10">
    <property type="entry name" value="Pyruvate Phosphate Dikinase, domain 2"/>
    <property type="match status" value="1"/>
</dbReference>
<evidence type="ECO:0000256" key="5">
    <source>
        <dbReference type="ARBA" id="ARBA00022723"/>
    </source>
</evidence>
<dbReference type="InParanoid" id="A2DI26"/>
<evidence type="ECO:0000256" key="9">
    <source>
        <dbReference type="PIRSR" id="PIRSR000853-3"/>
    </source>
</evidence>
<dbReference type="SUPFAM" id="SSF56059">
    <property type="entry name" value="Glutathione synthetase ATP-binding domain-like"/>
    <property type="match status" value="1"/>
</dbReference>
<dbReference type="SUPFAM" id="SSF52009">
    <property type="entry name" value="Phosphohistidine domain"/>
    <property type="match status" value="1"/>
</dbReference>
<dbReference type="InterPro" id="IPR000121">
    <property type="entry name" value="PEP_util_C"/>
</dbReference>
<reference evidence="12" key="2">
    <citation type="journal article" date="2007" name="Science">
        <title>Draft genome sequence of the sexually transmitted pathogen Trichomonas vaginalis.</title>
        <authorList>
            <person name="Carlton J.M."/>
            <person name="Hirt R.P."/>
            <person name="Silva J.C."/>
            <person name="Delcher A.L."/>
            <person name="Schatz M."/>
            <person name="Zhao Q."/>
            <person name="Wortman J.R."/>
            <person name="Bidwell S.L."/>
            <person name="Alsmark U.C.M."/>
            <person name="Besteiro S."/>
            <person name="Sicheritz-Ponten T."/>
            <person name="Noel C.J."/>
            <person name="Dacks J.B."/>
            <person name="Foster P.G."/>
            <person name="Simillion C."/>
            <person name="Van de Peer Y."/>
            <person name="Miranda-Saavedra D."/>
            <person name="Barton G.J."/>
            <person name="Westrop G.D."/>
            <person name="Mueller S."/>
            <person name="Dessi D."/>
            <person name="Fiori P.L."/>
            <person name="Ren Q."/>
            <person name="Paulsen I."/>
            <person name="Zhang H."/>
            <person name="Bastida-Corcuera F.D."/>
            <person name="Simoes-Barbosa A."/>
            <person name="Brown M.T."/>
            <person name="Hayes R.D."/>
            <person name="Mukherjee M."/>
            <person name="Okumura C.Y."/>
            <person name="Schneider R."/>
            <person name="Smith A.J."/>
            <person name="Vanacova S."/>
            <person name="Villalvazo M."/>
            <person name="Haas B.J."/>
            <person name="Pertea M."/>
            <person name="Feldblyum T.V."/>
            <person name="Utterback T.R."/>
            <person name="Shu C.L."/>
            <person name="Osoegawa K."/>
            <person name="de Jong P.J."/>
            <person name="Hrdy I."/>
            <person name="Horvathova L."/>
            <person name="Zubacova Z."/>
            <person name="Dolezal P."/>
            <person name="Malik S.B."/>
            <person name="Logsdon J.M. Jr."/>
            <person name="Henze K."/>
            <person name="Gupta A."/>
            <person name="Wang C.C."/>
            <person name="Dunne R.L."/>
            <person name="Upcroft J.A."/>
            <person name="Upcroft P."/>
            <person name="White O."/>
            <person name="Salzberg S.L."/>
            <person name="Tang P."/>
            <person name="Chiu C.-H."/>
            <person name="Lee Y.-S."/>
            <person name="Embley T.M."/>
            <person name="Coombs G.H."/>
            <person name="Mottram J.C."/>
            <person name="Tachezy J."/>
            <person name="Fraser-Liggett C.M."/>
            <person name="Johnson P.J."/>
        </authorList>
    </citation>
    <scope>NUCLEOTIDE SEQUENCE [LARGE SCALE GENOMIC DNA]</scope>
    <source>
        <strain evidence="12">G3</strain>
    </source>
</reference>
<dbReference type="KEGG" id="tva:5465546"/>
<feature type="binding site" evidence="9">
    <location>
        <position position="743"/>
    </location>
    <ligand>
        <name>Mg(2+)</name>
        <dbReference type="ChEBI" id="CHEBI:18420"/>
    </ligand>
</feature>
<dbReference type="Gene3D" id="3.30.470.20">
    <property type="entry name" value="ATP-grasp fold, B domain"/>
    <property type="match status" value="1"/>
</dbReference>
<comment type="cofactor">
    <cofactor evidence="1 8 9">
        <name>Mg(2+)</name>
        <dbReference type="ChEBI" id="CHEBI:18420"/>
    </cofactor>
</comment>
<keyword evidence="5 9" id="KW-0479">Metal-binding</keyword>
<dbReference type="STRING" id="5722.A2DI26"/>
<dbReference type="Gene3D" id="1.20.80.30">
    <property type="match status" value="1"/>
</dbReference>
<feature type="domain" description="PEP-utilising enzyme C-terminal" evidence="11">
    <location>
        <begin position="533"/>
        <end position="867"/>
    </location>
</feature>
<dbReference type="PIRSF" id="PIRSF000853">
    <property type="entry name" value="PPDK"/>
    <property type="match status" value="1"/>
</dbReference>
<dbReference type="InterPro" id="IPR013815">
    <property type="entry name" value="ATP_grasp_subdomain_1"/>
</dbReference>
<keyword evidence="6" id="KW-0418">Kinase</keyword>
<dbReference type="GO" id="GO:0005524">
    <property type="term" value="F:ATP binding"/>
    <property type="evidence" value="ECO:0007669"/>
    <property type="project" value="UniProtKB-UniRule"/>
</dbReference>
<dbReference type="Gene3D" id="3.20.20.60">
    <property type="entry name" value="Phosphoenolpyruvate-binding domains"/>
    <property type="match status" value="1"/>
</dbReference>
<dbReference type="InterPro" id="IPR040442">
    <property type="entry name" value="Pyrv_kinase-like_dom_sf"/>
</dbReference>
<dbReference type="InterPro" id="IPR036637">
    <property type="entry name" value="Phosphohistidine_dom_sf"/>
</dbReference>
<evidence type="ECO:0000256" key="2">
    <source>
        <dbReference type="ARBA" id="ARBA00007837"/>
    </source>
</evidence>
<evidence type="ECO:0000256" key="7">
    <source>
        <dbReference type="ARBA" id="ARBA00022842"/>
    </source>
</evidence>
<evidence type="ECO:0000256" key="3">
    <source>
        <dbReference type="ARBA" id="ARBA00011994"/>
    </source>
</evidence>
<accession>A2DI26</accession>
<dbReference type="InterPro" id="IPR008279">
    <property type="entry name" value="PEP-util_enz_mobile_dom"/>
</dbReference>
<evidence type="ECO:0000256" key="6">
    <source>
        <dbReference type="ARBA" id="ARBA00022777"/>
    </source>
</evidence>
<keyword evidence="4" id="KW-0808">Transferase</keyword>
<dbReference type="VEuPathDB" id="TrichDB:TVAG_402710"/>
<dbReference type="GO" id="GO:0050242">
    <property type="term" value="F:pyruvate, phosphate dikinase activity"/>
    <property type="evidence" value="ECO:0007669"/>
    <property type="project" value="UniProtKB-UniRule"/>
</dbReference>
<dbReference type="RefSeq" id="XP_001581001.1">
    <property type="nucleotide sequence ID" value="XM_001580951.1"/>
</dbReference>
<evidence type="ECO:0000259" key="11">
    <source>
        <dbReference type="Pfam" id="PF02896"/>
    </source>
</evidence>
<dbReference type="PANTHER" id="PTHR22931">
    <property type="entry name" value="PHOSPHOENOLPYRUVATE DIKINASE-RELATED"/>
    <property type="match status" value="1"/>
</dbReference>
<evidence type="ECO:0000313" key="13">
    <source>
        <dbReference type="Proteomes" id="UP000001542"/>
    </source>
</evidence>
<dbReference type="SUPFAM" id="SSF51621">
    <property type="entry name" value="Phosphoenolpyruvate/pyruvate domain"/>
    <property type="match status" value="1"/>
</dbReference>
<dbReference type="InterPro" id="IPR015813">
    <property type="entry name" value="Pyrv/PenolPyrv_kinase-like_dom"/>
</dbReference>
<gene>
    <name evidence="12" type="ORF">TVAG_402710</name>
</gene>
<reference evidence="12" key="1">
    <citation type="submission" date="2006-10" db="EMBL/GenBank/DDBJ databases">
        <authorList>
            <person name="Amadeo P."/>
            <person name="Zhao Q."/>
            <person name="Wortman J."/>
            <person name="Fraser-Liggett C."/>
            <person name="Carlton J."/>
        </authorList>
    </citation>
    <scope>NUCLEOTIDE SEQUENCE</scope>
    <source>
        <strain evidence="12">G3</strain>
    </source>
</reference>
<evidence type="ECO:0000256" key="1">
    <source>
        <dbReference type="ARBA" id="ARBA00001946"/>
    </source>
</evidence>
<dbReference type="EMBL" id="DS113202">
    <property type="protein sequence ID" value="EAY20015.1"/>
    <property type="molecule type" value="Genomic_DNA"/>
</dbReference>
<name>A2DI26_TRIV3</name>
<organism evidence="12 13">
    <name type="scientific">Trichomonas vaginalis (strain ATCC PRA-98 / G3)</name>
    <dbReference type="NCBI Taxonomy" id="412133"/>
    <lineage>
        <taxon>Eukaryota</taxon>
        <taxon>Metamonada</taxon>
        <taxon>Parabasalia</taxon>
        <taxon>Trichomonadida</taxon>
        <taxon>Trichomonadidae</taxon>
        <taxon>Trichomonas</taxon>
    </lineage>
</organism>
<proteinExistence type="inferred from homology"/>
<evidence type="ECO:0000313" key="12">
    <source>
        <dbReference type="EMBL" id="EAY20015.1"/>
    </source>
</evidence>
<dbReference type="Pfam" id="PF02896">
    <property type="entry name" value="PEP-utilizers_C"/>
    <property type="match status" value="1"/>
</dbReference>
<feature type="domain" description="PEP-utilising enzyme mobile" evidence="10">
    <location>
        <begin position="424"/>
        <end position="475"/>
    </location>
</feature>
<dbReference type="GO" id="GO:0046872">
    <property type="term" value="F:metal ion binding"/>
    <property type="evidence" value="ECO:0007669"/>
    <property type="project" value="UniProtKB-UniRule"/>
</dbReference>
<comment type="similarity">
    <text evidence="2 8">Belongs to the PEP-utilizing enzyme family.</text>
</comment>
<sequence length="874" mass="95456">MKTVYSFSEYPDLEKQVNGADSAMTILGRKSTVLAQLATQDIRVPQSFTITTEFIDKFNKLKLTAIPSLTWKLIVDNIKIIEEKTGRKLGDINTPLLLSVRGDATSDLSGMLNTVLNIGINDLTVRAIANETKNRTFAYDTYARFIKSYGIVVNGIERARFDNVTKEYMASRGLKATNDFSDIDWIEITKIFKSIYLKRKGIPFPQDPLEQLKGALVCVIQSFTSDKIKKYATYFNMINNLGFSVLVQEMIFGTSQCDCLSAKISTRNPATGESQLAGNLANNALCCDIEEEFASYKDAHTATGPVHRDITDFSKKIETFFKGPQEIDFVFDPNNSYVLNVKPLYFSGAARFAAVRDMANEGMLSKEDTVMCLTPDDLNALSGSVIEKEPKTVLASGIPAGAGVVGGKAVFDSADIAKAKDGNLILIREHISPLDFDDVVKSAAVVTCDDATTSYAARLLRMLRKPGILGANFTIDQQTKTAKFGETEVKAAASVTVSHNGKLFNKIQKSSEPKGGSEAAKAILEWADEIRSGKVSVVAPVSSLIDVENAKLSGSDGLAFFPMDSLITGKRIDAMKMFVEKGQDKGLAQLKSELISDIKQIISQPNISIMLLDDPLSKYLSDPVKLTEEISVLRAQKEFKEQNEEEFKKEKELNAKIATLEAVKRLKESNPMMGTRGVKMAIVNDKVFNLEISAISEAAKEAGVSSISILLPDVTDGCEVAEIKKMSASLLEGLEVKWGSSVESARACLMMETIAKESDFIAISTTGLQQTVYGMCKADAEKLFVTDYMTRGILRESPFKSVDEDAVGELMKEAAKDAKEVNPNINIIIYGEQCSIAKSIKYCTSIGIDSIACPASMVPVAKLCCAQSVIANRK</sequence>
<dbReference type="OrthoDB" id="6123450at2759"/>
<comment type="catalytic activity">
    <reaction evidence="8">
        <text>pyruvate + phosphate + ATP = phosphoenolpyruvate + AMP + diphosphate + H(+)</text>
        <dbReference type="Rhea" id="RHEA:10756"/>
        <dbReference type="ChEBI" id="CHEBI:15361"/>
        <dbReference type="ChEBI" id="CHEBI:15378"/>
        <dbReference type="ChEBI" id="CHEBI:30616"/>
        <dbReference type="ChEBI" id="CHEBI:33019"/>
        <dbReference type="ChEBI" id="CHEBI:43474"/>
        <dbReference type="ChEBI" id="CHEBI:58702"/>
        <dbReference type="ChEBI" id="CHEBI:456215"/>
        <dbReference type="EC" id="2.7.9.1"/>
    </reaction>
</comment>
<evidence type="ECO:0000259" key="10">
    <source>
        <dbReference type="Pfam" id="PF00391"/>
    </source>
</evidence>
<keyword evidence="12" id="KW-0670">Pyruvate</keyword>